<evidence type="ECO:0000313" key="3">
    <source>
        <dbReference type="EMBL" id="KAH9629968.1"/>
    </source>
</evidence>
<dbReference type="AlphaFoldDB" id="A0A922M4F8"/>
<feature type="signal peptide" evidence="2">
    <location>
        <begin position="1"/>
        <end position="24"/>
    </location>
</feature>
<feature type="compositionally biased region" description="Basic and acidic residues" evidence="1">
    <location>
        <begin position="183"/>
        <end position="198"/>
    </location>
</feature>
<dbReference type="Proteomes" id="UP000814243">
    <property type="component" value="Unassembled WGS sequence"/>
</dbReference>
<evidence type="ECO:0000256" key="1">
    <source>
        <dbReference type="SAM" id="MobiDB-lite"/>
    </source>
</evidence>
<organism evidence="3 4">
    <name type="scientific">Spodoptera exigua</name>
    <name type="common">Beet armyworm</name>
    <name type="synonym">Noctua fulgens</name>
    <dbReference type="NCBI Taxonomy" id="7107"/>
    <lineage>
        <taxon>Eukaryota</taxon>
        <taxon>Metazoa</taxon>
        <taxon>Ecdysozoa</taxon>
        <taxon>Arthropoda</taxon>
        <taxon>Hexapoda</taxon>
        <taxon>Insecta</taxon>
        <taxon>Pterygota</taxon>
        <taxon>Neoptera</taxon>
        <taxon>Endopterygota</taxon>
        <taxon>Lepidoptera</taxon>
        <taxon>Glossata</taxon>
        <taxon>Ditrysia</taxon>
        <taxon>Noctuoidea</taxon>
        <taxon>Noctuidae</taxon>
        <taxon>Amphipyrinae</taxon>
        <taxon>Spodoptera</taxon>
    </lineage>
</organism>
<gene>
    <name evidence="3" type="ORF">HF086_017483</name>
</gene>
<comment type="caution">
    <text evidence="3">The sequence shown here is derived from an EMBL/GenBank/DDBJ whole genome shotgun (WGS) entry which is preliminary data.</text>
</comment>
<protein>
    <submittedName>
        <fullName evidence="3">Uncharacterized protein</fullName>
    </submittedName>
</protein>
<evidence type="ECO:0000256" key="2">
    <source>
        <dbReference type="SAM" id="SignalP"/>
    </source>
</evidence>
<proteinExistence type="predicted"/>
<dbReference type="EMBL" id="JACEFF010000846">
    <property type="protein sequence ID" value="KAH9629968.1"/>
    <property type="molecule type" value="Genomic_DNA"/>
</dbReference>
<dbReference type="OrthoDB" id="7493076at2759"/>
<keyword evidence="2" id="KW-0732">Signal</keyword>
<reference evidence="3" key="1">
    <citation type="journal article" date="2021" name="G3 (Bethesda)">
        <title>Genome and transcriptome analysis of the beet armyworm Spodoptera exigua reveals targets for pest control. .</title>
        <authorList>
            <person name="Simon S."/>
            <person name="Breeschoten T."/>
            <person name="Jansen H.J."/>
            <person name="Dirks R.P."/>
            <person name="Schranz M.E."/>
            <person name="Ros V.I.D."/>
        </authorList>
    </citation>
    <scope>NUCLEOTIDE SEQUENCE</scope>
    <source>
        <strain evidence="3">TB_SE_WUR_2020</strain>
    </source>
</reference>
<accession>A0A922M4F8</accession>
<feature type="chain" id="PRO_5036930670" evidence="2">
    <location>
        <begin position="25"/>
        <end position="449"/>
    </location>
</feature>
<name>A0A922M4F8_SPOEX</name>
<sequence length="449" mass="51213">MAAKIPYFNIFLIIAIVNGRPAQAHDEGEFDLQKILQLLNNQGKYNVALSHHEDGPKSHHEDRARILQYRGNKPRYNDNKQEKHYATRYESTEDADYNRRPDNSLQGLNKALQNNGDKFQYKSNANDVLSQLLPLDSRNFKVYKARENYDNNDDIGAFLNDLQKTIADDSNFVSEIRCAGNRCGKDRSSRNDNNRDSLHCVGKNCPPEDQKLVRDESEDLIYDGAADGIQLDSKVLTKRIKLSDDLEAIVLGLSDVKHLLSKTASPALGQPSAATNGPALPETSDLENLLNIKANNKRPNVEAVVFDLTRIDDGDDVATQIKELLSENHEGRNAEFDDYVNTVRKNVEKSLKSDKTDSPKILPHNEDNNNLYVPRWLLQEILSKNDVKKTDVVQLLKSFFPKTKQQKRREWERKQRQRNNKFRRNFDQQLGIPFHLEVQGLGQVSPNAP</sequence>
<evidence type="ECO:0000313" key="4">
    <source>
        <dbReference type="Proteomes" id="UP000814243"/>
    </source>
</evidence>
<feature type="region of interest" description="Disordered" evidence="1">
    <location>
        <begin position="183"/>
        <end position="204"/>
    </location>
</feature>